<protein>
    <submittedName>
        <fullName evidence="1">Uncharacterized protein</fullName>
    </submittedName>
</protein>
<dbReference type="AlphaFoldDB" id="A0A4R0XMX2"/>
<name>A0A4R0XMX2_9MOLU</name>
<gene>
    <name evidence="1" type="ORF">C4B25_00115</name>
</gene>
<accession>A0A4R0XMX2</accession>
<dbReference type="RefSeq" id="WP_131613037.1">
    <property type="nucleotide sequence ID" value="NZ_PSZP01000001.1"/>
</dbReference>
<evidence type="ECO:0000313" key="1">
    <source>
        <dbReference type="EMBL" id="TCG12084.1"/>
    </source>
</evidence>
<dbReference type="EMBL" id="PSZP01000001">
    <property type="protein sequence ID" value="TCG12084.1"/>
    <property type="molecule type" value="Genomic_DNA"/>
</dbReference>
<sequence>MKTNDLDIKLRQMEEAFDIVDHHLKRLSNLESNLYSNNDRYNELQKAHNVRFITKYARNKEVVQKVRHFMSNKTNHFDQELFNLLKFKVMFKGDKSKSYAGRASNEEWMIINMKNDQVDHFNDWNFLFKVTAHELGHIWNFQFGKLLEMDYDEFAYEVVVDYLRFQGEVIPLDKERNWKFLKPLVRDKISNYSKKDVMESFAEIFAFSCFSTIVLNKEVAKWSWIHYFLTTEMVRGARHAIDNLNIRIKQHILKMCLTN</sequence>
<organism evidence="1 2">
    <name type="scientific">Mycoplasma todarodis</name>
    <dbReference type="NCBI Taxonomy" id="1937191"/>
    <lineage>
        <taxon>Bacteria</taxon>
        <taxon>Bacillati</taxon>
        <taxon>Mycoplasmatota</taxon>
        <taxon>Mollicutes</taxon>
        <taxon>Mycoplasmataceae</taxon>
        <taxon>Mycoplasma</taxon>
    </lineage>
</organism>
<evidence type="ECO:0000313" key="2">
    <source>
        <dbReference type="Proteomes" id="UP000291072"/>
    </source>
</evidence>
<dbReference type="Proteomes" id="UP000291072">
    <property type="component" value="Unassembled WGS sequence"/>
</dbReference>
<comment type="caution">
    <text evidence="1">The sequence shown here is derived from an EMBL/GenBank/DDBJ whole genome shotgun (WGS) entry which is preliminary data.</text>
</comment>
<proteinExistence type="predicted"/>
<keyword evidence="2" id="KW-1185">Reference proteome</keyword>
<reference evidence="1 2" key="1">
    <citation type="submission" date="2018-02" db="EMBL/GenBank/DDBJ databases">
        <title>Mycoplasma marinum and Mycoplasma todarodis sp. nov., moderately halophilic and psychrotolerant mycoplasmas isolated from cephalopods.</title>
        <authorList>
            <person name="Viver T."/>
        </authorList>
    </citation>
    <scope>NUCLEOTIDE SEQUENCE [LARGE SCALE GENOMIC DNA]</scope>
    <source>
        <strain evidence="1 2">5H</strain>
    </source>
</reference>